<comment type="caution">
    <text evidence="1">The sequence shown here is derived from an EMBL/GenBank/DDBJ whole genome shotgun (WGS) entry which is preliminary data.</text>
</comment>
<accession>A0A645JAR6</accession>
<sequence length="133" mass="14625">MMMSASSALRVMMMLDLDTCISSTPCAYGLSTCGAKYSYSINAFLPEYALKSMHPSPRSMVKAISACSTRERGVLVIHGVVQEQNRNASPTAKSEYQLRFIQITFLALNGRNLKLADRVSSGDTIALEYPVYN</sequence>
<name>A0A645JAR6_9ZZZZ</name>
<evidence type="ECO:0000313" key="1">
    <source>
        <dbReference type="EMBL" id="MPN56603.1"/>
    </source>
</evidence>
<dbReference type="EMBL" id="VSSQ01127128">
    <property type="protein sequence ID" value="MPN56603.1"/>
    <property type="molecule type" value="Genomic_DNA"/>
</dbReference>
<organism evidence="1">
    <name type="scientific">bioreactor metagenome</name>
    <dbReference type="NCBI Taxonomy" id="1076179"/>
    <lineage>
        <taxon>unclassified sequences</taxon>
        <taxon>metagenomes</taxon>
        <taxon>ecological metagenomes</taxon>
    </lineage>
</organism>
<gene>
    <name evidence="1" type="ORF">SDC9_204293</name>
</gene>
<dbReference type="AlphaFoldDB" id="A0A645JAR6"/>
<reference evidence="1" key="1">
    <citation type="submission" date="2019-08" db="EMBL/GenBank/DDBJ databases">
        <authorList>
            <person name="Kucharzyk K."/>
            <person name="Murdoch R.W."/>
            <person name="Higgins S."/>
            <person name="Loffler F."/>
        </authorList>
    </citation>
    <scope>NUCLEOTIDE SEQUENCE</scope>
</reference>
<protein>
    <submittedName>
        <fullName evidence="1">Uncharacterized protein</fullName>
    </submittedName>
</protein>
<proteinExistence type="predicted"/>